<dbReference type="Pfam" id="PF03062">
    <property type="entry name" value="MBOAT"/>
    <property type="match status" value="1"/>
</dbReference>
<keyword evidence="4 8" id="KW-0812">Transmembrane</keyword>
<gene>
    <name evidence="9" type="ORF">M5X04_12055</name>
</gene>
<dbReference type="InterPro" id="IPR004299">
    <property type="entry name" value="MBOAT_fam"/>
</dbReference>
<feature type="transmembrane region" description="Helical" evidence="8">
    <location>
        <begin position="6"/>
        <end position="22"/>
    </location>
</feature>
<dbReference type="PANTHER" id="PTHR13285:SF18">
    <property type="entry name" value="PROTEIN-CYSTEINE N-PALMITOYLTRANSFERASE RASP"/>
    <property type="match status" value="1"/>
</dbReference>
<feature type="transmembrane region" description="Helical" evidence="8">
    <location>
        <begin position="217"/>
        <end position="239"/>
    </location>
</feature>
<feature type="transmembrane region" description="Helical" evidence="8">
    <location>
        <begin position="432"/>
        <end position="456"/>
    </location>
</feature>
<evidence type="ECO:0000256" key="1">
    <source>
        <dbReference type="ARBA" id="ARBA00004651"/>
    </source>
</evidence>
<keyword evidence="7" id="KW-0012">Acyltransferase</keyword>
<feature type="transmembrane region" description="Helical" evidence="8">
    <location>
        <begin position="48"/>
        <end position="65"/>
    </location>
</feature>
<dbReference type="PIRSF" id="PIRSF500217">
    <property type="entry name" value="AlgI"/>
    <property type="match status" value="1"/>
</dbReference>
<dbReference type="InterPro" id="IPR024194">
    <property type="entry name" value="Ac/AlaTfrase_AlgI/DltB"/>
</dbReference>
<keyword evidence="10" id="KW-1185">Reference proteome</keyword>
<protein>
    <submittedName>
        <fullName evidence="9">MBOAT family protein</fullName>
    </submittedName>
</protein>
<keyword evidence="6 7" id="KW-0472">Membrane</keyword>
<feature type="transmembrane region" description="Helical" evidence="8">
    <location>
        <begin position="355"/>
        <end position="371"/>
    </location>
</feature>
<dbReference type="EMBL" id="JAMDLY010000011">
    <property type="protein sequence ID" value="MCY9530060.1"/>
    <property type="molecule type" value="Genomic_DNA"/>
</dbReference>
<feature type="transmembrane region" description="Helical" evidence="8">
    <location>
        <begin position="116"/>
        <end position="134"/>
    </location>
</feature>
<organism evidence="9 10">
    <name type="scientific">Paenibacillus alvei</name>
    <name type="common">Bacillus alvei</name>
    <dbReference type="NCBI Taxonomy" id="44250"/>
    <lineage>
        <taxon>Bacteria</taxon>
        <taxon>Bacillati</taxon>
        <taxon>Bacillota</taxon>
        <taxon>Bacilli</taxon>
        <taxon>Bacillales</taxon>
        <taxon>Paenibacillaceae</taxon>
        <taxon>Paenibacillus</taxon>
    </lineage>
</organism>
<evidence type="ECO:0000313" key="10">
    <source>
        <dbReference type="Proteomes" id="UP001527090"/>
    </source>
</evidence>
<evidence type="ECO:0000256" key="6">
    <source>
        <dbReference type="ARBA" id="ARBA00023136"/>
    </source>
</evidence>
<evidence type="ECO:0000256" key="8">
    <source>
        <dbReference type="SAM" id="Phobius"/>
    </source>
</evidence>
<dbReference type="PANTHER" id="PTHR13285">
    <property type="entry name" value="ACYLTRANSFERASE"/>
    <property type="match status" value="1"/>
</dbReference>
<accession>A0ABT4EAE4</accession>
<evidence type="ECO:0000256" key="5">
    <source>
        <dbReference type="ARBA" id="ARBA00022989"/>
    </source>
</evidence>
<dbReference type="PIRSF" id="PIRSF016636">
    <property type="entry name" value="AlgI_DltB"/>
    <property type="match status" value="1"/>
</dbReference>
<proteinExistence type="inferred from homology"/>
<dbReference type="InterPro" id="IPR028362">
    <property type="entry name" value="AlgI"/>
</dbReference>
<sequence length="468" mass="53858">MVFSSLIFLYFFLPITLLIYFITPNQLRNAILIVASLVFYAWGEPVYIFLMLFSTVIDYVYGLLIDKYRYRKSTARALLVCSLVGNLGILGFFKYYGFLVENINSLFGLHFEVTTLPLPVGISFYTFQTMSYIIDVYRDKVPVQKNLIAFGTYVTMFPQLVAGPIVAYGDVSKQLANRQITISLFGEGTQLFIRGLAKKVLLANHIGMLWSSIKATAMSEVTVATSWIGILAFTLQIYFDFSGYSDMARGLGKMFGFELTKNFNYPYIATSVSEFWRRWHMSLGSWFREYVYIPLGGNRVGIVKQLRNLFVVWFLTGLWHGASWNFIIWGLYFGCFIVMENLFLHKWLQHLPRGIGNLYTLLIVMVGWVFFDLDRLSAALAYVEAMFGLGTHHFIDNNTYYYLSTNLIILLLAILAATPLPKRMFLALKQRYPFGSAILSPILHVLFLFLSTAYLVNDTYNPFLYFRF</sequence>
<comment type="similarity">
    <text evidence="2 7">Belongs to the membrane-bound acyltransferase family.</text>
</comment>
<feature type="transmembrane region" description="Helical" evidence="8">
    <location>
        <begin position="77"/>
        <end position="96"/>
    </location>
</feature>
<reference evidence="9 10" key="1">
    <citation type="submission" date="2022-05" db="EMBL/GenBank/DDBJ databases">
        <title>Genome Sequencing of Bee-Associated Microbes.</title>
        <authorList>
            <person name="Dunlap C."/>
        </authorList>
    </citation>
    <scope>NUCLEOTIDE SEQUENCE [LARGE SCALE GENOMIC DNA]</scope>
    <source>
        <strain evidence="9 10">NRRL NRS-750</strain>
    </source>
</reference>
<evidence type="ECO:0000256" key="2">
    <source>
        <dbReference type="ARBA" id="ARBA00010323"/>
    </source>
</evidence>
<comment type="caution">
    <text evidence="9">The sequence shown here is derived from an EMBL/GenBank/DDBJ whole genome shotgun (WGS) entry which is preliminary data.</text>
</comment>
<evidence type="ECO:0000256" key="7">
    <source>
        <dbReference type="PIRNR" id="PIRNR016636"/>
    </source>
</evidence>
<keyword evidence="3 7" id="KW-1003">Cell membrane</keyword>
<evidence type="ECO:0000313" key="9">
    <source>
        <dbReference type="EMBL" id="MCY9530060.1"/>
    </source>
</evidence>
<keyword evidence="5 8" id="KW-1133">Transmembrane helix</keyword>
<name>A0ABT4EAE4_PAEAL</name>
<keyword evidence="7" id="KW-0808">Transferase</keyword>
<evidence type="ECO:0000256" key="4">
    <source>
        <dbReference type="ARBA" id="ARBA00022692"/>
    </source>
</evidence>
<feature type="transmembrane region" description="Helical" evidence="8">
    <location>
        <begin position="400"/>
        <end position="420"/>
    </location>
</feature>
<feature type="transmembrane region" description="Helical" evidence="8">
    <location>
        <begin position="146"/>
        <end position="168"/>
    </location>
</feature>
<dbReference type="InterPro" id="IPR051085">
    <property type="entry name" value="MB_O-acyltransferase"/>
</dbReference>
<dbReference type="RefSeq" id="WP_268632139.1">
    <property type="nucleotide sequence ID" value="NZ_JAMDLY010000011.1"/>
</dbReference>
<comment type="subcellular location">
    <subcellularLocation>
        <location evidence="1">Cell membrane</location>
        <topology evidence="1">Multi-pass membrane protein</topology>
    </subcellularLocation>
</comment>
<dbReference type="Proteomes" id="UP001527090">
    <property type="component" value="Unassembled WGS sequence"/>
</dbReference>
<evidence type="ECO:0000256" key="3">
    <source>
        <dbReference type="ARBA" id="ARBA00022475"/>
    </source>
</evidence>